<sequence length="29" mass="3255">MKNSEQVVVAAELDGSWNGDEYRGSERLD</sequence>
<evidence type="ECO:0000313" key="2">
    <source>
        <dbReference type="Proteomes" id="UP000549250"/>
    </source>
</evidence>
<dbReference type="EMBL" id="JACHXI010000005">
    <property type="protein sequence ID" value="MBB3103062.1"/>
    <property type="molecule type" value="Genomic_DNA"/>
</dbReference>
<protein>
    <submittedName>
        <fullName evidence="1">Uncharacterized protein</fullName>
    </submittedName>
</protein>
<proteinExistence type="predicted"/>
<dbReference type="Proteomes" id="UP000549250">
    <property type="component" value="Unassembled WGS sequence"/>
</dbReference>
<accession>A0A839T0Z8</accession>
<comment type="caution">
    <text evidence="1">The sequence shown here is derived from an EMBL/GenBank/DDBJ whole genome shotgun (WGS) entry which is preliminary data.</text>
</comment>
<name>A0A839T0Z8_AZOMA</name>
<gene>
    <name evidence="1" type="ORF">FHR87_001457</name>
</gene>
<reference evidence="1 2" key="1">
    <citation type="submission" date="2020-08" db="EMBL/GenBank/DDBJ databases">
        <title>Genomic Encyclopedia of Type Strains, Phase III (KMG-III): the genomes of soil and plant-associated and newly described type strains.</title>
        <authorList>
            <person name="Whitman W."/>
        </authorList>
    </citation>
    <scope>NUCLEOTIDE SEQUENCE [LARGE SCALE GENOMIC DNA]</scope>
    <source>
        <strain evidence="1 2">CECT 4462</strain>
    </source>
</reference>
<organism evidence="1 2">
    <name type="scientific">Azomonas macrocytogenes</name>
    <name type="common">Azotobacter macrocytogenes</name>
    <dbReference type="NCBI Taxonomy" id="69962"/>
    <lineage>
        <taxon>Bacteria</taxon>
        <taxon>Pseudomonadati</taxon>
        <taxon>Pseudomonadota</taxon>
        <taxon>Gammaproteobacteria</taxon>
        <taxon>Pseudomonadales</taxon>
        <taxon>Pseudomonadaceae</taxon>
        <taxon>Azomonas</taxon>
    </lineage>
</organism>
<dbReference type="AlphaFoldDB" id="A0A839T0Z8"/>
<keyword evidence="2" id="KW-1185">Reference proteome</keyword>
<evidence type="ECO:0000313" key="1">
    <source>
        <dbReference type="EMBL" id="MBB3103062.1"/>
    </source>
</evidence>